<feature type="transmembrane region" description="Helical" evidence="6">
    <location>
        <begin position="225"/>
        <end position="244"/>
    </location>
</feature>
<dbReference type="PATRIC" id="fig|217031.6.peg.716"/>
<dbReference type="GO" id="GO:0016020">
    <property type="term" value="C:membrane"/>
    <property type="evidence" value="ECO:0007669"/>
    <property type="project" value="UniProtKB-SubCell"/>
</dbReference>
<keyword evidence="8" id="KW-1185">Reference proteome</keyword>
<proteinExistence type="inferred from homology"/>
<evidence type="ECO:0000256" key="5">
    <source>
        <dbReference type="ARBA" id="ARBA00023136"/>
    </source>
</evidence>
<accession>A0A178A4W7</accession>
<evidence type="ECO:0000256" key="6">
    <source>
        <dbReference type="SAM" id="Phobius"/>
    </source>
</evidence>
<dbReference type="PANTHER" id="PTHR30238:SF4">
    <property type="entry name" value="SLL1022 PROTEIN"/>
    <property type="match status" value="1"/>
</dbReference>
<evidence type="ECO:0000256" key="1">
    <source>
        <dbReference type="ARBA" id="ARBA00004141"/>
    </source>
</evidence>
<dbReference type="AlphaFoldDB" id="A0A178A4W7"/>
<dbReference type="RefSeq" id="WP_057984894.1">
    <property type="nucleotide sequence ID" value="NZ_JAGGKH010000027.1"/>
</dbReference>
<dbReference type="Pfam" id="PF03741">
    <property type="entry name" value="TerC"/>
    <property type="match status" value="1"/>
</dbReference>
<keyword evidence="4 6" id="KW-1133">Transmembrane helix</keyword>
<dbReference type="NCBIfam" id="TIGR03716">
    <property type="entry name" value="R_switched_YkoY"/>
    <property type="match status" value="1"/>
</dbReference>
<keyword evidence="5 6" id="KW-0472">Membrane</keyword>
<feature type="transmembrane region" description="Helical" evidence="6">
    <location>
        <begin position="73"/>
        <end position="94"/>
    </location>
</feature>
<gene>
    <name evidence="7" type="ORF">ABB05_03290</name>
</gene>
<reference evidence="7 8" key="1">
    <citation type="submission" date="2015-05" db="EMBL/GenBank/DDBJ databases">
        <title>Comparison of genome.</title>
        <authorList>
            <person name="Zheng Z."/>
            <person name="Sun M."/>
        </authorList>
    </citation>
    <scope>NUCLEOTIDE SEQUENCE [LARGE SCALE GENOMIC DNA]</scope>
    <source>
        <strain evidence="7 8">G25-74</strain>
    </source>
</reference>
<evidence type="ECO:0000256" key="3">
    <source>
        <dbReference type="ARBA" id="ARBA00022692"/>
    </source>
</evidence>
<feature type="transmembrane region" description="Helical" evidence="6">
    <location>
        <begin position="191"/>
        <end position="210"/>
    </location>
</feature>
<comment type="subcellular location">
    <subcellularLocation>
        <location evidence="1">Membrane</location>
        <topology evidence="1">Multi-pass membrane protein</topology>
    </subcellularLocation>
</comment>
<feature type="transmembrane region" description="Helical" evidence="6">
    <location>
        <begin position="159"/>
        <end position="179"/>
    </location>
</feature>
<feature type="transmembrane region" description="Helical" evidence="6">
    <location>
        <begin position="115"/>
        <end position="139"/>
    </location>
</feature>
<evidence type="ECO:0000313" key="7">
    <source>
        <dbReference type="EMBL" id="OAK74879.1"/>
    </source>
</evidence>
<comment type="caution">
    <text evidence="7">The sequence shown here is derived from an EMBL/GenBank/DDBJ whole genome shotgun (WGS) entry which is preliminary data.</text>
</comment>
<feature type="transmembrane region" description="Helical" evidence="6">
    <location>
        <begin position="46"/>
        <end position="67"/>
    </location>
</feature>
<comment type="similarity">
    <text evidence="2">Belongs to the TerC family.</text>
</comment>
<feature type="transmembrane region" description="Helical" evidence="6">
    <location>
        <begin position="12"/>
        <end position="34"/>
    </location>
</feature>
<protein>
    <submittedName>
        <fullName evidence="7">Membrane protein</fullName>
    </submittedName>
</protein>
<sequence length="254" mass="27770">MDSLWLEYAWTLLVLIGLEGILSADNALVIAVIAKHLPDQQKKRAINYGILGAFIFRFISIFLISFMANVWQVQAIGAAYLIYIGGKHVFTRFFQSKAKQKDDRAHKAGAGFWPTVAKIGIADIAFAIDSVLAAVALAVTLPDTALPQFGGLDGAKFTVIVIGTIAGLILIKFAANWFIQLLDKRPGLETVAYLIVAWVGVKLAVITLSHKKVGVFPESFPHSTIWTIIFWGVLISIAVIGWFISGKKSSQKKK</sequence>
<evidence type="ECO:0000256" key="4">
    <source>
        <dbReference type="ARBA" id="ARBA00022989"/>
    </source>
</evidence>
<keyword evidence="3 6" id="KW-0812">Transmembrane</keyword>
<evidence type="ECO:0000256" key="2">
    <source>
        <dbReference type="ARBA" id="ARBA00007511"/>
    </source>
</evidence>
<organism evidence="7 8">
    <name type="scientific">Lederbergia galactosidilytica</name>
    <dbReference type="NCBI Taxonomy" id="217031"/>
    <lineage>
        <taxon>Bacteria</taxon>
        <taxon>Bacillati</taxon>
        <taxon>Bacillota</taxon>
        <taxon>Bacilli</taxon>
        <taxon>Bacillales</taxon>
        <taxon>Bacillaceae</taxon>
        <taxon>Lederbergia</taxon>
    </lineage>
</organism>
<dbReference type="PANTHER" id="PTHR30238">
    <property type="entry name" value="MEMBRANE BOUND PREDICTED REDOX MODULATOR"/>
    <property type="match status" value="1"/>
</dbReference>
<dbReference type="InterPro" id="IPR005496">
    <property type="entry name" value="Integral_membrane_TerC"/>
</dbReference>
<dbReference type="Proteomes" id="UP000077881">
    <property type="component" value="Unassembled WGS sequence"/>
</dbReference>
<dbReference type="OrthoDB" id="9806211at2"/>
<evidence type="ECO:0000313" key="8">
    <source>
        <dbReference type="Proteomes" id="UP000077881"/>
    </source>
</evidence>
<dbReference type="InterPro" id="IPR022493">
    <property type="entry name" value="CHP03716_TM_YkoY"/>
</dbReference>
<name>A0A178A4W7_9BACI</name>
<dbReference type="EMBL" id="LDJR01000016">
    <property type="protein sequence ID" value="OAK74879.1"/>
    <property type="molecule type" value="Genomic_DNA"/>
</dbReference>